<dbReference type="AlphaFoldDB" id="A0A6B8RVA2"/>
<evidence type="ECO:0000313" key="7">
    <source>
        <dbReference type="EMBL" id="QGQ99555.1"/>
    </source>
</evidence>
<dbReference type="InterPro" id="IPR003333">
    <property type="entry name" value="CMAS"/>
</dbReference>
<comment type="similarity">
    <text evidence="1">Belongs to the CFA/CMAS family.</text>
</comment>
<evidence type="ECO:0000256" key="5">
    <source>
        <dbReference type="ARBA" id="ARBA00023098"/>
    </source>
</evidence>
<feature type="domain" description="DUF7884" evidence="6">
    <location>
        <begin position="6"/>
        <end position="89"/>
    </location>
</feature>
<organism evidence="7 8">
    <name type="scientific">Paenibacillus psychroresistens</name>
    <dbReference type="NCBI Taxonomy" id="1778678"/>
    <lineage>
        <taxon>Bacteria</taxon>
        <taxon>Bacillati</taxon>
        <taxon>Bacillota</taxon>
        <taxon>Bacilli</taxon>
        <taxon>Bacillales</taxon>
        <taxon>Paenibacillaceae</taxon>
        <taxon>Paenibacillus</taxon>
    </lineage>
</organism>
<keyword evidence="4" id="KW-0949">S-adenosyl-L-methionine</keyword>
<evidence type="ECO:0000259" key="6">
    <source>
        <dbReference type="Pfam" id="PF25371"/>
    </source>
</evidence>
<gene>
    <name evidence="7" type="ORF">EHS13_34190</name>
</gene>
<dbReference type="OrthoDB" id="9782855at2"/>
<reference evidence="8" key="1">
    <citation type="submission" date="2018-11" db="EMBL/GenBank/DDBJ databases">
        <title>Complete genome sequence of Paenibacillus sp. ML311-T8.</title>
        <authorList>
            <person name="Nam Y.-D."/>
            <person name="Kang J."/>
            <person name="Chung W.-H."/>
            <person name="Park Y.S."/>
        </authorList>
    </citation>
    <scope>NUCLEOTIDE SEQUENCE [LARGE SCALE GENOMIC DNA]</scope>
    <source>
        <strain evidence="8">ML311-T8</strain>
    </source>
</reference>
<dbReference type="Pfam" id="PF25371">
    <property type="entry name" value="DUF7884"/>
    <property type="match status" value="1"/>
</dbReference>
<protein>
    <submittedName>
        <fullName evidence="7">Class I SAM-dependent methyltransferase</fullName>
    </submittedName>
</protein>
<evidence type="ECO:0000256" key="1">
    <source>
        <dbReference type="ARBA" id="ARBA00010815"/>
    </source>
</evidence>
<dbReference type="InterPro" id="IPR057206">
    <property type="entry name" value="DUF7884"/>
</dbReference>
<keyword evidence="5" id="KW-0443">Lipid metabolism</keyword>
<dbReference type="InterPro" id="IPR050723">
    <property type="entry name" value="CFA/CMAS"/>
</dbReference>
<dbReference type="Pfam" id="PF02353">
    <property type="entry name" value="CMAS"/>
    <property type="match status" value="1"/>
</dbReference>
<dbReference type="InterPro" id="IPR029063">
    <property type="entry name" value="SAM-dependent_MTases_sf"/>
</dbReference>
<keyword evidence="8" id="KW-1185">Reference proteome</keyword>
<dbReference type="PANTHER" id="PTHR43667:SF1">
    <property type="entry name" value="CYCLOPROPANE-FATTY-ACYL-PHOSPHOLIPID SYNTHASE"/>
    <property type="match status" value="1"/>
</dbReference>
<evidence type="ECO:0000256" key="4">
    <source>
        <dbReference type="ARBA" id="ARBA00022691"/>
    </source>
</evidence>
<dbReference type="KEGG" id="ppsc:EHS13_34190"/>
<dbReference type="CDD" id="cd02440">
    <property type="entry name" value="AdoMet_MTases"/>
    <property type="match status" value="1"/>
</dbReference>
<dbReference type="Proteomes" id="UP000426246">
    <property type="component" value="Chromosome"/>
</dbReference>
<sequence>MKKKAFHQFFKGLKGIPFEVSYWDDSKENFGEGEPRFKLIFREEVSLAKFIKEPVMTFGEGYMNGHIEVEGSLEEMLKLANINHSVFWTKAITRWNKLTSIGKQKENVQHHYDVGNAFYAIWLDPSMSYSCAYFKTPEDSLEQAQKQKIDHVLRKLQLKSGETLLDIGCGWGGLIIRAALEYGVKAKGITLSEEQYKKVQERIIENGLQGQVEVELISYQELAAPATGAYDKISSVGMFEHVGQANYPHFMKAVDRLLKDQGVAVLHTITHPIEQKPDPWIEKYIFPGGYIPSLREIVNLLPEYNFHVTDIESLRIHYAMTLDHWADAYDAHEDQVREMYGEKFVRMWRLYLRASASAFRRDGINLHQIVFTKGLNNQLALTRDFLYNG</sequence>
<evidence type="ECO:0000313" key="8">
    <source>
        <dbReference type="Proteomes" id="UP000426246"/>
    </source>
</evidence>
<dbReference type="PANTHER" id="PTHR43667">
    <property type="entry name" value="CYCLOPROPANE-FATTY-ACYL-PHOSPHOLIPID SYNTHASE"/>
    <property type="match status" value="1"/>
</dbReference>
<name>A0A6B8RVA2_9BACL</name>
<keyword evidence="3 7" id="KW-0808">Transferase</keyword>
<dbReference type="GO" id="GO:0008610">
    <property type="term" value="P:lipid biosynthetic process"/>
    <property type="evidence" value="ECO:0007669"/>
    <property type="project" value="InterPro"/>
</dbReference>
<dbReference type="EMBL" id="CP034235">
    <property type="protein sequence ID" value="QGQ99555.1"/>
    <property type="molecule type" value="Genomic_DNA"/>
</dbReference>
<keyword evidence="2 7" id="KW-0489">Methyltransferase</keyword>
<evidence type="ECO:0000256" key="2">
    <source>
        <dbReference type="ARBA" id="ARBA00022603"/>
    </source>
</evidence>
<dbReference type="GO" id="GO:0008168">
    <property type="term" value="F:methyltransferase activity"/>
    <property type="evidence" value="ECO:0007669"/>
    <property type="project" value="UniProtKB-KW"/>
</dbReference>
<dbReference type="RefSeq" id="WP_155704720.1">
    <property type="nucleotide sequence ID" value="NZ_CP034235.1"/>
</dbReference>
<dbReference type="GO" id="GO:0032259">
    <property type="term" value="P:methylation"/>
    <property type="evidence" value="ECO:0007669"/>
    <property type="project" value="UniProtKB-KW"/>
</dbReference>
<proteinExistence type="inferred from homology"/>
<dbReference type="Gene3D" id="3.40.50.150">
    <property type="entry name" value="Vaccinia Virus protein VP39"/>
    <property type="match status" value="1"/>
</dbReference>
<dbReference type="SUPFAM" id="SSF53335">
    <property type="entry name" value="S-adenosyl-L-methionine-dependent methyltransferases"/>
    <property type="match status" value="1"/>
</dbReference>
<evidence type="ECO:0000256" key="3">
    <source>
        <dbReference type="ARBA" id="ARBA00022679"/>
    </source>
</evidence>
<dbReference type="PIRSF" id="PIRSF003085">
    <property type="entry name" value="CMAS"/>
    <property type="match status" value="1"/>
</dbReference>
<accession>A0A6B8RVA2</accession>